<dbReference type="Pfam" id="PF00133">
    <property type="entry name" value="tRNA-synt_1"/>
    <property type="match status" value="1"/>
</dbReference>
<comment type="subunit">
    <text evidence="2 12">Monomer.</text>
</comment>
<feature type="coiled-coil region" evidence="12">
    <location>
        <begin position="811"/>
        <end position="880"/>
    </location>
</feature>
<evidence type="ECO:0000259" key="14">
    <source>
        <dbReference type="Pfam" id="PF08264"/>
    </source>
</evidence>
<keyword evidence="7 12" id="KW-0648">Protein biosynthesis</keyword>
<evidence type="ECO:0000256" key="1">
    <source>
        <dbReference type="ARBA" id="ARBA00004496"/>
    </source>
</evidence>
<proteinExistence type="inferred from homology"/>
<dbReference type="Gene3D" id="1.10.287.380">
    <property type="entry name" value="Valyl-tRNA synthetase, C-terminal domain"/>
    <property type="match status" value="1"/>
</dbReference>
<dbReference type="InterPro" id="IPR013155">
    <property type="entry name" value="M/V/L/I-tRNA-synth_anticd-bd"/>
</dbReference>
<organism evidence="16 17">
    <name type="scientific">Aerophobetes bacterium</name>
    <dbReference type="NCBI Taxonomy" id="2030807"/>
    <lineage>
        <taxon>Bacteria</taxon>
        <taxon>Candidatus Aerophobota</taxon>
    </lineage>
</organism>
<dbReference type="FunFam" id="3.40.50.620:FF:000098">
    <property type="entry name" value="Valine--tRNA ligase"/>
    <property type="match status" value="1"/>
</dbReference>
<comment type="domain">
    <text evidence="12">The C-terminal coiled-coil domain is crucial for aminoacylation activity.</text>
</comment>
<feature type="binding site" evidence="12">
    <location>
        <position position="528"/>
    </location>
    <ligand>
        <name>ATP</name>
        <dbReference type="ChEBI" id="CHEBI:30616"/>
    </ligand>
</feature>
<evidence type="ECO:0000313" key="16">
    <source>
        <dbReference type="EMBL" id="RLE14595.1"/>
    </source>
</evidence>
<dbReference type="GO" id="GO:0005829">
    <property type="term" value="C:cytosol"/>
    <property type="evidence" value="ECO:0007669"/>
    <property type="project" value="TreeGrafter"/>
</dbReference>
<comment type="caution">
    <text evidence="16">The sequence shown here is derived from an EMBL/GenBank/DDBJ whole genome shotgun (WGS) entry which is preliminary data.</text>
</comment>
<dbReference type="Gene3D" id="3.40.50.620">
    <property type="entry name" value="HUPs"/>
    <property type="match status" value="2"/>
</dbReference>
<dbReference type="InterPro" id="IPR002303">
    <property type="entry name" value="Valyl-tRNA_ligase"/>
</dbReference>
<evidence type="ECO:0000256" key="10">
    <source>
        <dbReference type="ARBA" id="ARBA00047552"/>
    </source>
</evidence>
<dbReference type="Pfam" id="PF08264">
    <property type="entry name" value="Anticodon_1"/>
    <property type="match status" value="1"/>
</dbReference>
<evidence type="ECO:0000259" key="13">
    <source>
        <dbReference type="Pfam" id="PF00133"/>
    </source>
</evidence>
<dbReference type="HAMAP" id="MF_02004">
    <property type="entry name" value="Val_tRNA_synth_type1"/>
    <property type="match status" value="1"/>
</dbReference>
<dbReference type="SUPFAM" id="SSF50677">
    <property type="entry name" value="ValRS/IleRS/LeuRS editing domain"/>
    <property type="match status" value="1"/>
</dbReference>
<dbReference type="InterPro" id="IPR019499">
    <property type="entry name" value="Val-tRNA_synth_tRNA-bd"/>
</dbReference>
<accession>A0A662DGI3</accession>
<dbReference type="PROSITE" id="PS00178">
    <property type="entry name" value="AA_TRNA_LIGASE_I"/>
    <property type="match status" value="1"/>
</dbReference>
<evidence type="ECO:0000256" key="8">
    <source>
        <dbReference type="ARBA" id="ARBA00023054"/>
    </source>
</evidence>
<dbReference type="GO" id="GO:0006438">
    <property type="term" value="P:valyl-tRNA aminoacylation"/>
    <property type="evidence" value="ECO:0007669"/>
    <property type="project" value="UniProtKB-UniRule"/>
</dbReference>
<dbReference type="FunFam" id="3.90.740.10:FF:000003">
    <property type="entry name" value="Valine--tRNA ligase"/>
    <property type="match status" value="1"/>
</dbReference>
<evidence type="ECO:0000256" key="9">
    <source>
        <dbReference type="ARBA" id="ARBA00023146"/>
    </source>
</evidence>
<dbReference type="Gene3D" id="3.90.740.10">
    <property type="entry name" value="Valyl/Leucyl/Isoleucyl-tRNA synthetase, editing domain"/>
    <property type="match status" value="2"/>
</dbReference>
<feature type="domain" description="Aminoacyl-tRNA synthetase class Ia" evidence="13">
    <location>
        <begin position="16"/>
        <end position="554"/>
    </location>
</feature>
<keyword evidence="5 12" id="KW-0547">Nucleotide-binding</keyword>
<dbReference type="EMBL" id="QMQA01000037">
    <property type="protein sequence ID" value="RLE14595.1"/>
    <property type="molecule type" value="Genomic_DNA"/>
</dbReference>
<feature type="domain" description="Methionyl/Valyl/Leucyl/Isoleucyl-tRNA synthetase anticodon-binding" evidence="14">
    <location>
        <begin position="609"/>
        <end position="754"/>
    </location>
</feature>
<dbReference type="Gene3D" id="1.10.730.10">
    <property type="entry name" value="Isoleucyl-tRNA Synthetase, Domain 1"/>
    <property type="match status" value="1"/>
</dbReference>
<dbReference type="GO" id="GO:0004832">
    <property type="term" value="F:valine-tRNA ligase activity"/>
    <property type="evidence" value="ECO:0007669"/>
    <property type="project" value="UniProtKB-UniRule"/>
</dbReference>
<dbReference type="GO" id="GO:0005524">
    <property type="term" value="F:ATP binding"/>
    <property type="evidence" value="ECO:0007669"/>
    <property type="project" value="UniProtKB-UniRule"/>
</dbReference>
<dbReference type="Proteomes" id="UP000280417">
    <property type="component" value="Unassembled WGS sequence"/>
</dbReference>
<dbReference type="FunFam" id="1.10.287.380:FF:000001">
    <property type="entry name" value="Valine--tRNA ligase"/>
    <property type="match status" value="1"/>
</dbReference>
<evidence type="ECO:0000256" key="11">
    <source>
        <dbReference type="ARBA" id="ARBA00060830"/>
    </source>
</evidence>
<feature type="domain" description="Valyl-tRNA synthetase tRNA-binding arm" evidence="15">
    <location>
        <begin position="813"/>
        <end position="877"/>
    </location>
</feature>
<keyword evidence="8 12" id="KW-0175">Coiled coil</keyword>
<evidence type="ECO:0000256" key="6">
    <source>
        <dbReference type="ARBA" id="ARBA00022840"/>
    </source>
</evidence>
<dbReference type="SUPFAM" id="SSF52374">
    <property type="entry name" value="Nucleotidylyl transferase"/>
    <property type="match status" value="1"/>
</dbReference>
<dbReference type="InterPro" id="IPR001412">
    <property type="entry name" value="aa-tRNA-synth_I_CS"/>
</dbReference>
<dbReference type="FunFam" id="1.10.730.10:FF:000014">
    <property type="entry name" value="Valine--tRNA ligase"/>
    <property type="match status" value="1"/>
</dbReference>
<gene>
    <name evidence="12" type="primary">valS</name>
    <name evidence="16" type="ORF">DRJ04_02090</name>
</gene>
<keyword evidence="3 12" id="KW-0963">Cytoplasm</keyword>
<feature type="short sequence motif" description="'KMSKS' region" evidence="12">
    <location>
        <begin position="525"/>
        <end position="529"/>
    </location>
</feature>
<comment type="similarity">
    <text evidence="11 12">Belongs to the class-I aminoacyl-tRNA synthetase family. ValS type 1 subfamily.</text>
</comment>
<dbReference type="Pfam" id="PF10458">
    <property type="entry name" value="Val_tRNA-synt_C"/>
    <property type="match status" value="1"/>
</dbReference>
<feature type="short sequence motif" description="'HIGH' region" evidence="12">
    <location>
        <begin position="42"/>
        <end position="52"/>
    </location>
</feature>
<dbReference type="CDD" id="cd00817">
    <property type="entry name" value="ValRS_core"/>
    <property type="match status" value="1"/>
</dbReference>
<evidence type="ECO:0000313" key="17">
    <source>
        <dbReference type="Proteomes" id="UP000280417"/>
    </source>
</evidence>
<dbReference type="InterPro" id="IPR010978">
    <property type="entry name" value="tRNA-bd_arm"/>
</dbReference>
<dbReference type="NCBIfam" id="TIGR00422">
    <property type="entry name" value="valS"/>
    <property type="match status" value="1"/>
</dbReference>
<dbReference type="SUPFAM" id="SSF46589">
    <property type="entry name" value="tRNA-binding arm"/>
    <property type="match status" value="1"/>
</dbReference>
<comment type="catalytic activity">
    <reaction evidence="10 12">
        <text>tRNA(Val) + L-valine + ATP = L-valyl-tRNA(Val) + AMP + diphosphate</text>
        <dbReference type="Rhea" id="RHEA:10704"/>
        <dbReference type="Rhea" id="RHEA-COMP:9672"/>
        <dbReference type="Rhea" id="RHEA-COMP:9708"/>
        <dbReference type="ChEBI" id="CHEBI:30616"/>
        <dbReference type="ChEBI" id="CHEBI:33019"/>
        <dbReference type="ChEBI" id="CHEBI:57762"/>
        <dbReference type="ChEBI" id="CHEBI:78442"/>
        <dbReference type="ChEBI" id="CHEBI:78537"/>
        <dbReference type="ChEBI" id="CHEBI:456215"/>
        <dbReference type="EC" id="6.1.1.9"/>
    </reaction>
</comment>
<comment type="subcellular location">
    <subcellularLocation>
        <location evidence="1 12">Cytoplasm</location>
    </subcellularLocation>
</comment>
<evidence type="ECO:0000256" key="12">
    <source>
        <dbReference type="HAMAP-Rule" id="MF_02004"/>
    </source>
</evidence>
<keyword evidence="6 12" id="KW-0067">ATP-binding</keyword>
<dbReference type="InterPro" id="IPR033705">
    <property type="entry name" value="Anticodon_Ia_Val"/>
</dbReference>
<dbReference type="CDD" id="cd07962">
    <property type="entry name" value="Anticodon_Ia_Val"/>
    <property type="match status" value="1"/>
</dbReference>
<reference evidence="16 17" key="1">
    <citation type="submission" date="2018-06" db="EMBL/GenBank/DDBJ databases">
        <title>Extensive metabolic versatility and redundancy in microbially diverse, dynamic hydrothermal sediments.</title>
        <authorList>
            <person name="Dombrowski N."/>
            <person name="Teske A."/>
            <person name="Baker B.J."/>
        </authorList>
    </citation>
    <scope>NUCLEOTIDE SEQUENCE [LARGE SCALE GENOMIC DNA]</scope>
    <source>
        <strain evidence="16">B3_G15</strain>
    </source>
</reference>
<dbReference type="NCBIfam" id="NF004349">
    <property type="entry name" value="PRK05729.1"/>
    <property type="match status" value="1"/>
</dbReference>
<evidence type="ECO:0000256" key="7">
    <source>
        <dbReference type="ARBA" id="ARBA00022917"/>
    </source>
</evidence>
<dbReference type="SUPFAM" id="SSF47323">
    <property type="entry name" value="Anticodon-binding domain of a subclass of class I aminoacyl-tRNA synthetases"/>
    <property type="match status" value="1"/>
</dbReference>
<comment type="domain">
    <text evidence="12">ValRS has two distinct active sites: one for aminoacylation and one for editing. The misactivated threonine is translocated from the active site to the editing site.</text>
</comment>
<dbReference type="InterPro" id="IPR002300">
    <property type="entry name" value="aa-tRNA-synth_Ia"/>
</dbReference>
<evidence type="ECO:0000256" key="3">
    <source>
        <dbReference type="ARBA" id="ARBA00022490"/>
    </source>
</evidence>
<evidence type="ECO:0000256" key="5">
    <source>
        <dbReference type="ARBA" id="ARBA00022741"/>
    </source>
</evidence>
<dbReference type="EC" id="6.1.1.9" evidence="12"/>
<comment type="function">
    <text evidence="12">Catalyzes the attachment of valine to tRNA(Val). As ValRS can inadvertently accommodate and process structurally similar amino acids such as threonine, to avoid such errors, it has a 'posttransfer' editing activity that hydrolyzes mischarged Thr-tRNA(Val) in a tRNA-dependent manner.</text>
</comment>
<dbReference type="AlphaFoldDB" id="A0A662DGI3"/>
<keyword evidence="9 12" id="KW-0030">Aminoacyl-tRNA synthetase</keyword>
<keyword evidence="4 12" id="KW-0436">Ligase</keyword>
<sequence>MEKRYDPKLTEQRWEGFWEEKGYFSPHPGKKRKTFSMVMPPPNITGALHMGHAFNVTLQDIVARFKRMQGYEVLWIPGIDHAGIATQNVVERELQKEGLTRKDLGRKEFIKRIWQWKEKYGERIFHQMRKLGLSCSWEDKAFTMDEEHSKAVREVFVTLYEEGYIYKGDYIINWCPRCQTALSDIEVEYEDVQGKLYYIRYPFAGGRKEDKNYIVVATTRPETMLGDTAVAVNPRDERYKKFKGEKLVLPLVGRSLPLIFDDYVDPDFGTGALKVTPAHDPEDFLIGKRHNLSLINVFNKDATINENGGVYQGLDRYRCRELILEDLKKGGYLEKVQDYGYRLGRCYRCGTVVEPFLSTQWFVRMKDLAREAIKVVREGKIRFYPGYWKRSYFEWLDKIHDWCISRQIWWGHRLPVWYCQDCGRMIVSREEPGECKGCTSSNLRQEEDVLDTWFSSSLWPFSTLGWPEKEEKFEKFYPTSLLCSGWDILFFWVARMVMMAVKFTGKVPFCKVHIHPLIGDEKGEKMSKSKGNVIDPLEMMEKYGTDAFRFSLVALKTETPYLRFSPERVKGYRNFANKVWNASRFVLMNLDDFNPSDEPGLPEKLELSDRWILSRYRKTAQKVTHHLESFQFPHAAQEIYQFIWHDFCDWYVELVKSRLREKSPERKISQVVLYKVLKGSLKLLHPFMPFITEELFQRLPGKKESIMVSDWPEEKEKPDEDAENKMSLLMEVITEIRTIRAEMRVPPRKEIEVFLRSRNSEYMRILKEHSSYIKDLVNAERLTVASDLEKPDACVSGVVRDIDIFVPLGKVIDIDKEKERLTRNLNQIKKELERSERKLSSSQFLQKAPLEVVEKEKEKREELSGKIKKLEKILEELSYI</sequence>
<dbReference type="PRINTS" id="PR00986">
    <property type="entry name" value="TRNASYNTHVAL"/>
</dbReference>
<dbReference type="GO" id="GO:0002161">
    <property type="term" value="F:aminoacyl-tRNA deacylase activity"/>
    <property type="evidence" value="ECO:0007669"/>
    <property type="project" value="InterPro"/>
</dbReference>
<dbReference type="InterPro" id="IPR037118">
    <property type="entry name" value="Val-tRNA_synth_C_sf"/>
</dbReference>
<dbReference type="InterPro" id="IPR009008">
    <property type="entry name" value="Val/Leu/Ile-tRNA-synth_edit"/>
</dbReference>
<evidence type="ECO:0000256" key="2">
    <source>
        <dbReference type="ARBA" id="ARBA00011245"/>
    </source>
</evidence>
<dbReference type="FunFam" id="3.40.50.620:FF:000032">
    <property type="entry name" value="Valine--tRNA ligase"/>
    <property type="match status" value="1"/>
</dbReference>
<evidence type="ECO:0000256" key="4">
    <source>
        <dbReference type="ARBA" id="ARBA00022598"/>
    </source>
</evidence>
<name>A0A662DGI3_UNCAE</name>
<dbReference type="PANTHER" id="PTHR11946">
    <property type="entry name" value="VALYL-TRNA SYNTHETASES"/>
    <property type="match status" value="1"/>
</dbReference>
<evidence type="ECO:0000259" key="15">
    <source>
        <dbReference type="Pfam" id="PF10458"/>
    </source>
</evidence>
<dbReference type="PANTHER" id="PTHR11946:SF93">
    <property type="entry name" value="VALINE--TRNA LIGASE, CHLOROPLASTIC_MITOCHONDRIAL 2"/>
    <property type="match status" value="1"/>
</dbReference>
<dbReference type="InterPro" id="IPR009080">
    <property type="entry name" value="tRNAsynth_Ia_anticodon-bd"/>
</dbReference>
<dbReference type="InterPro" id="IPR014729">
    <property type="entry name" value="Rossmann-like_a/b/a_fold"/>
</dbReference>
<protein>
    <recommendedName>
        <fullName evidence="12">Valine--tRNA ligase</fullName>
        <ecNumber evidence="12">6.1.1.9</ecNumber>
    </recommendedName>
    <alternativeName>
        <fullName evidence="12">Valyl-tRNA synthetase</fullName>
        <shortName evidence="12">ValRS</shortName>
    </alternativeName>
</protein>